<evidence type="ECO:0000313" key="1">
    <source>
        <dbReference type="EMBL" id="URE36064.1"/>
    </source>
</evidence>
<dbReference type="AlphaFoldDB" id="A0A9E7L312"/>
<name>A0A9E7L312_9LILI</name>
<accession>A0A9E7L312</accession>
<reference evidence="1" key="1">
    <citation type="submission" date="2022-05" db="EMBL/GenBank/DDBJ databases">
        <title>The Musa troglodytarum L. genome provides insights into the mechanism of non-climacteric behaviour and enrichment of carotenoids.</title>
        <authorList>
            <person name="Wang J."/>
        </authorList>
    </citation>
    <scope>NUCLEOTIDE SEQUENCE</scope>
    <source>
        <tissue evidence="1">Leaf</tissue>
    </source>
</reference>
<proteinExistence type="predicted"/>
<organism evidence="1 2">
    <name type="scientific">Musa troglodytarum</name>
    <name type="common">fe'i banana</name>
    <dbReference type="NCBI Taxonomy" id="320322"/>
    <lineage>
        <taxon>Eukaryota</taxon>
        <taxon>Viridiplantae</taxon>
        <taxon>Streptophyta</taxon>
        <taxon>Embryophyta</taxon>
        <taxon>Tracheophyta</taxon>
        <taxon>Spermatophyta</taxon>
        <taxon>Magnoliopsida</taxon>
        <taxon>Liliopsida</taxon>
        <taxon>Zingiberales</taxon>
        <taxon>Musaceae</taxon>
        <taxon>Musa</taxon>
    </lineage>
</organism>
<dbReference type="EMBL" id="CP097510">
    <property type="protein sequence ID" value="URE36064.1"/>
    <property type="molecule type" value="Genomic_DNA"/>
</dbReference>
<keyword evidence="2" id="KW-1185">Reference proteome</keyword>
<sequence length="107" mass="11616">MFVFGIPCVGEGIEFHGHGVNCGIYDGAIAEEAEVATFGIDRRTERRIIGREEEREAVGIVILVGVDEEGELGGEISQFSRLGIPQEQRFIVHYSADATHVGSILGE</sequence>
<gene>
    <name evidence="1" type="ORF">MUK42_25640</name>
</gene>
<dbReference type="Proteomes" id="UP001055439">
    <property type="component" value="Chromosome 8"/>
</dbReference>
<protein>
    <submittedName>
        <fullName evidence="1">Uncharacterized protein</fullName>
    </submittedName>
</protein>
<evidence type="ECO:0000313" key="2">
    <source>
        <dbReference type="Proteomes" id="UP001055439"/>
    </source>
</evidence>